<accession>A0AAV6URK0</accession>
<dbReference type="AlphaFoldDB" id="A0AAV6URK0"/>
<gene>
    <name evidence="2" type="ORF">JTE90_028247</name>
</gene>
<reference evidence="2 3" key="1">
    <citation type="journal article" date="2022" name="Nat. Ecol. Evol.">
        <title>A masculinizing supergene underlies an exaggerated male reproductive morph in a spider.</title>
        <authorList>
            <person name="Hendrickx F."/>
            <person name="De Corte Z."/>
            <person name="Sonet G."/>
            <person name="Van Belleghem S.M."/>
            <person name="Kostlbacher S."/>
            <person name="Vangestel C."/>
        </authorList>
    </citation>
    <scope>NUCLEOTIDE SEQUENCE [LARGE SCALE GENOMIC DNA]</scope>
    <source>
        <strain evidence="2">W744_W776</strain>
    </source>
</reference>
<comment type="caution">
    <text evidence="2">The sequence shown here is derived from an EMBL/GenBank/DDBJ whole genome shotgun (WGS) entry which is preliminary data.</text>
</comment>
<dbReference type="EMBL" id="JAFNEN010000283">
    <property type="protein sequence ID" value="KAG8186951.1"/>
    <property type="molecule type" value="Genomic_DNA"/>
</dbReference>
<name>A0AAV6URK0_9ARAC</name>
<feature type="region of interest" description="Disordered" evidence="1">
    <location>
        <begin position="47"/>
        <end position="68"/>
    </location>
</feature>
<protein>
    <submittedName>
        <fullName evidence="2">Uncharacterized protein</fullName>
    </submittedName>
</protein>
<evidence type="ECO:0000256" key="1">
    <source>
        <dbReference type="SAM" id="MobiDB-lite"/>
    </source>
</evidence>
<organism evidence="2 3">
    <name type="scientific">Oedothorax gibbosus</name>
    <dbReference type="NCBI Taxonomy" id="931172"/>
    <lineage>
        <taxon>Eukaryota</taxon>
        <taxon>Metazoa</taxon>
        <taxon>Ecdysozoa</taxon>
        <taxon>Arthropoda</taxon>
        <taxon>Chelicerata</taxon>
        <taxon>Arachnida</taxon>
        <taxon>Araneae</taxon>
        <taxon>Araneomorphae</taxon>
        <taxon>Entelegynae</taxon>
        <taxon>Araneoidea</taxon>
        <taxon>Linyphiidae</taxon>
        <taxon>Erigoninae</taxon>
        <taxon>Oedothorax</taxon>
    </lineage>
</organism>
<sequence>MDFSHADLGRILSRVDADGCFDWRAVKNIFEREVEAFRQMKPYEARAPVTGEPVPPPPMMETDDEPQAVDNIPVSNKFDSLAPMPELVRTPDAERLRELDKPRMPHSWW</sequence>
<keyword evidence="3" id="KW-1185">Reference proteome</keyword>
<proteinExistence type="predicted"/>
<evidence type="ECO:0000313" key="3">
    <source>
        <dbReference type="Proteomes" id="UP000827092"/>
    </source>
</evidence>
<evidence type="ECO:0000313" key="2">
    <source>
        <dbReference type="EMBL" id="KAG8186951.1"/>
    </source>
</evidence>
<dbReference type="Proteomes" id="UP000827092">
    <property type="component" value="Unassembled WGS sequence"/>
</dbReference>